<dbReference type="PRINTS" id="PR00039">
    <property type="entry name" value="HTHLYSR"/>
</dbReference>
<dbReference type="PANTHER" id="PTHR30419">
    <property type="entry name" value="HTH-TYPE TRANSCRIPTIONAL REGULATOR YBHD"/>
    <property type="match status" value="1"/>
</dbReference>
<dbReference type="Proteomes" id="UP000515823">
    <property type="component" value="Chromosome"/>
</dbReference>
<dbReference type="InterPro" id="IPR000847">
    <property type="entry name" value="LysR_HTH_N"/>
</dbReference>
<keyword evidence="7" id="KW-1185">Reference proteome</keyword>
<dbReference type="GO" id="GO:0005829">
    <property type="term" value="C:cytosol"/>
    <property type="evidence" value="ECO:0007669"/>
    <property type="project" value="TreeGrafter"/>
</dbReference>
<evidence type="ECO:0000313" key="6">
    <source>
        <dbReference type="EMBL" id="QNM05646.1"/>
    </source>
</evidence>
<accession>A0A7G9G4B4</accession>
<dbReference type="CDD" id="cd05466">
    <property type="entry name" value="PBP2_LTTR_substrate"/>
    <property type="match status" value="1"/>
</dbReference>
<gene>
    <name evidence="6" type="ORF">H9Q78_00260</name>
</gene>
<dbReference type="GO" id="GO:0003677">
    <property type="term" value="F:DNA binding"/>
    <property type="evidence" value="ECO:0007669"/>
    <property type="project" value="UniProtKB-KW"/>
</dbReference>
<dbReference type="FunFam" id="1.10.10.10:FF:000001">
    <property type="entry name" value="LysR family transcriptional regulator"/>
    <property type="match status" value="1"/>
</dbReference>
<dbReference type="InterPro" id="IPR036388">
    <property type="entry name" value="WH-like_DNA-bd_sf"/>
</dbReference>
<proteinExistence type="inferred from homology"/>
<evidence type="ECO:0000256" key="3">
    <source>
        <dbReference type="ARBA" id="ARBA00023125"/>
    </source>
</evidence>
<evidence type="ECO:0000256" key="2">
    <source>
        <dbReference type="ARBA" id="ARBA00023015"/>
    </source>
</evidence>
<keyword evidence="3" id="KW-0238">DNA-binding</keyword>
<dbReference type="Pfam" id="PF03466">
    <property type="entry name" value="LysR_substrate"/>
    <property type="match status" value="1"/>
</dbReference>
<keyword evidence="4" id="KW-0804">Transcription</keyword>
<comment type="similarity">
    <text evidence="1">Belongs to the LysR transcriptional regulatory family.</text>
</comment>
<keyword evidence="2" id="KW-0805">Transcription regulation</keyword>
<dbReference type="PROSITE" id="PS50931">
    <property type="entry name" value="HTH_LYSR"/>
    <property type="match status" value="1"/>
</dbReference>
<evidence type="ECO:0000256" key="1">
    <source>
        <dbReference type="ARBA" id="ARBA00009437"/>
    </source>
</evidence>
<sequence>MKKEMYYVYEIYREKSFSKAAEKLFISQPALSAIVKKLENEIGLPLFDRSAKPIRLTEAGRFYIQSARKIMDIESDMEAYFHDLSNLQTGTVRLGAATYFCTYILPPLIHDFSASYPGLRVQLTEGSSPEILELLRDSSLDFSLDNLTCDEPGFLCETFASESIILAAPSCLKTTKLLSEISLSHTDIRNGRHLLEDCPGVSLKAFENESFILLRRGNDMYQRASAMFEHAGISPTVSMYLDQMMTAYHCAASQMGITFIRDSILHYVPETDRLVFFKLLDPSAKRGIYLTYRNDRYLPRAGAAFLKFLIPSDRP</sequence>
<dbReference type="PANTHER" id="PTHR30419:SF8">
    <property type="entry name" value="NITROGEN ASSIMILATION TRANSCRIPTIONAL ACTIVATOR-RELATED"/>
    <property type="match status" value="1"/>
</dbReference>
<evidence type="ECO:0000313" key="7">
    <source>
        <dbReference type="Proteomes" id="UP000515823"/>
    </source>
</evidence>
<dbReference type="EMBL" id="CP060634">
    <property type="protein sequence ID" value="QNM05646.1"/>
    <property type="molecule type" value="Genomic_DNA"/>
</dbReference>
<dbReference type="Gene3D" id="1.10.10.10">
    <property type="entry name" value="Winged helix-like DNA-binding domain superfamily/Winged helix DNA-binding domain"/>
    <property type="match status" value="1"/>
</dbReference>
<evidence type="ECO:0000259" key="5">
    <source>
        <dbReference type="PROSITE" id="PS50931"/>
    </source>
</evidence>
<organism evidence="6 7">
    <name type="scientific">Qiania dongpingensis</name>
    <dbReference type="NCBI Taxonomy" id="2763669"/>
    <lineage>
        <taxon>Bacteria</taxon>
        <taxon>Bacillati</taxon>
        <taxon>Bacillota</taxon>
        <taxon>Clostridia</taxon>
        <taxon>Lachnospirales</taxon>
        <taxon>Lachnospiraceae</taxon>
        <taxon>Qiania</taxon>
    </lineage>
</organism>
<evidence type="ECO:0000256" key="4">
    <source>
        <dbReference type="ARBA" id="ARBA00023163"/>
    </source>
</evidence>
<dbReference type="Pfam" id="PF00126">
    <property type="entry name" value="HTH_1"/>
    <property type="match status" value="1"/>
</dbReference>
<dbReference type="GO" id="GO:0003700">
    <property type="term" value="F:DNA-binding transcription factor activity"/>
    <property type="evidence" value="ECO:0007669"/>
    <property type="project" value="InterPro"/>
</dbReference>
<dbReference type="RefSeq" id="WP_249302825.1">
    <property type="nucleotide sequence ID" value="NZ_CP060634.1"/>
</dbReference>
<dbReference type="AlphaFoldDB" id="A0A7G9G4B4"/>
<dbReference type="KEGG" id="qdo:H9Q78_00260"/>
<dbReference type="SUPFAM" id="SSF46785">
    <property type="entry name" value="Winged helix' DNA-binding domain"/>
    <property type="match status" value="1"/>
</dbReference>
<protein>
    <submittedName>
        <fullName evidence="6">LysR family transcriptional regulator</fullName>
    </submittedName>
</protein>
<dbReference type="InterPro" id="IPR005119">
    <property type="entry name" value="LysR_subst-bd"/>
</dbReference>
<feature type="domain" description="HTH lysR-type" evidence="5">
    <location>
        <begin position="1"/>
        <end position="57"/>
    </location>
</feature>
<reference evidence="6 7" key="1">
    <citation type="submission" date="2020-08" db="EMBL/GenBank/DDBJ databases">
        <authorList>
            <person name="Liu C."/>
            <person name="Sun Q."/>
        </authorList>
    </citation>
    <scope>NUCLEOTIDE SEQUENCE [LARGE SCALE GENOMIC DNA]</scope>
    <source>
        <strain evidence="6 7">NSJ-38</strain>
    </source>
</reference>
<dbReference type="Gene3D" id="3.40.190.290">
    <property type="match status" value="1"/>
</dbReference>
<dbReference type="InterPro" id="IPR050950">
    <property type="entry name" value="HTH-type_LysR_regulators"/>
</dbReference>
<name>A0A7G9G4B4_9FIRM</name>
<dbReference type="SUPFAM" id="SSF53850">
    <property type="entry name" value="Periplasmic binding protein-like II"/>
    <property type="match status" value="1"/>
</dbReference>
<dbReference type="InterPro" id="IPR036390">
    <property type="entry name" value="WH_DNA-bd_sf"/>
</dbReference>